<evidence type="ECO:0008006" key="4">
    <source>
        <dbReference type="Google" id="ProtNLM"/>
    </source>
</evidence>
<dbReference type="Proteomes" id="UP000286921">
    <property type="component" value="Unassembled WGS sequence"/>
</dbReference>
<dbReference type="AlphaFoldDB" id="A0A401L2N3"/>
<reference evidence="2 3" key="1">
    <citation type="submission" date="2016-09" db="EMBL/GenBank/DDBJ databases">
        <title>Aspergillus awamori IFM 58123T.</title>
        <authorList>
            <person name="Kusuya Y."/>
            <person name="Shimizu M."/>
            <person name="Takahashi H."/>
            <person name="Yaguchi T."/>
        </authorList>
    </citation>
    <scope>NUCLEOTIDE SEQUENCE [LARGE SCALE GENOMIC DNA]</scope>
    <source>
        <strain evidence="2 3">IFM 58123</strain>
    </source>
</reference>
<dbReference type="EMBL" id="BDHI01000022">
    <property type="protein sequence ID" value="GCB25762.1"/>
    <property type="molecule type" value="Genomic_DNA"/>
</dbReference>
<organism evidence="2 3">
    <name type="scientific">Aspergillus awamori</name>
    <name type="common">Black koji mold</name>
    <dbReference type="NCBI Taxonomy" id="105351"/>
    <lineage>
        <taxon>Eukaryota</taxon>
        <taxon>Fungi</taxon>
        <taxon>Dikarya</taxon>
        <taxon>Ascomycota</taxon>
        <taxon>Pezizomycotina</taxon>
        <taxon>Eurotiomycetes</taxon>
        <taxon>Eurotiomycetidae</taxon>
        <taxon>Eurotiales</taxon>
        <taxon>Aspergillaceae</taxon>
        <taxon>Aspergillus</taxon>
    </lineage>
</organism>
<keyword evidence="3" id="KW-1185">Reference proteome</keyword>
<sequence length="371" mass="43646">MEQPPSPSAGWHSPGWDSSGSSGRSYWSEYEAFADKYERDAFCYICSSQFNGTPMDFRRAITVESGQDTLIYSAHRIEEIYALSFAGWRTLFRIVMYNPEVKSYQLSGVARRPFQKRWWHEDPEDERPRFVAPRDQNEAVLETRQAEQLHPDRLVAPKLVMIGDDMEKQTTLAGYLVHSLCWREFLRLNNRSNSEGDLSLVSQALRQRYPIATASIRQMVKECRSRASRGVYMHVGSRAVDSRITWLPQELQRMIIDRLDYNDIRQMLRALKWIMDPSYWKRRLDVHFFSEIQFLREDKGLDWQWLCLKVEALKDTEAGKKRTRFFDLLMQNVTSRMRPMSITFKHRPGVNLDLKIVTLLALSDNVEIREN</sequence>
<protein>
    <recommendedName>
        <fullName evidence="4">F-box domain-containing protein</fullName>
    </recommendedName>
</protein>
<evidence type="ECO:0000313" key="3">
    <source>
        <dbReference type="Proteomes" id="UP000286921"/>
    </source>
</evidence>
<feature type="compositionally biased region" description="Low complexity" evidence="1">
    <location>
        <begin position="10"/>
        <end position="21"/>
    </location>
</feature>
<name>A0A401L2N3_ASPAW</name>
<accession>A0A401L2N3</accession>
<evidence type="ECO:0000313" key="2">
    <source>
        <dbReference type="EMBL" id="GCB25762.1"/>
    </source>
</evidence>
<evidence type="ECO:0000256" key="1">
    <source>
        <dbReference type="SAM" id="MobiDB-lite"/>
    </source>
</evidence>
<gene>
    <name evidence="2" type="ORF">AAWM_08647</name>
</gene>
<feature type="region of interest" description="Disordered" evidence="1">
    <location>
        <begin position="1"/>
        <end position="21"/>
    </location>
</feature>
<proteinExistence type="predicted"/>
<comment type="caution">
    <text evidence="2">The sequence shown here is derived from an EMBL/GenBank/DDBJ whole genome shotgun (WGS) entry which is preliminary data.</text>
</comment>